<accession>A0A7S0KKP7</accession>
<dbReference type="EMBL" id="HBEW01006013">
    <property type="protein sequence ID" value="CAD8584758.1"/>
    <property type="molecule type" value="Transcribed_RNA"/>
</dbReference>
<dbReference type="CDD" id="cd13220">
    <property type="entry name" value="PH-GRAM_GRAMDC"/>
    <property type="match status" value="1"/>
</dbReference>
<dbReference type="PANTHER" id="PTHR47666:SF1">
    <property type="entry name" value="PROTEIN VASCULAR ASSOCIATED DEATH 1, CHLOROPLASTIC"/>
    <property type="match status" value="1"/>
</dbReference>
<name>A0A7S0KKP7_9CHLO</name>
<feature type="region of interest" description="Disordered" evidence="6">
    <location>
        <begin position="1"/>
        <end position="59"/>
    </location>
</feature>
<dbReference type="SMART" id="SM00568">
    <property type="entry name" value="GRAM"/>
    <property type="match status" value="1"/>
</dbReference>
<feature type="coiled-coil region" evidence="5">
    <location>
        <begin position="575"/>
        <end position="602"/>
    </location>
</feature>
<dbReference type="InterPro" id="IPR004182">
    <property type="entry name" value="GRAM"/>
</dbReference>
<feature type="domain" description="VASt" evidence="8">
    <location>
        <begin position="281"/>
        <end position="460"/>
    </location>
</feature>
<feature type="region of interest" description="Disordered" evidence="6">
    <location>
        <begin position="221"/>
        <end position="269"/>
    </location>
</feature>
<dbReference type="GO" id="GO:0016020">
    <property type="term" value="C:membrane"/>
    <property type="evidence" value="ECO:0007669"/>
    <property type="project" value="UniProtKB-SubCell"/>
</dbReference>
<comment type="subcellular location">
    <subcellularLocation>
        <location evidence="1">Membrane</location>
        <topology evidence="1">Single-pass membrane protein</topology>
    </subcellularLocation>
</comment>
<evidence type="ECO:0000256" key="1">
    <source>
        <dbReference type="ARBA" id="ARBA00004167"/>
    </source>
</evidence>
<feature type="compositionally biased region" description="Acidic residues" evidence="6">
    <location>
        <begin position="32"/>
        <end position="54"/>
    </location>
</feature>
<dbReference type="PANTHER" id="PTHR47666">
    <property type="entry name" value="PROTEIN VASCULAR ASSOCIATED DEATH 1, CHLOROPLASTIC"/>
    <property type="match status" value="1"/>
</dbReference>
<evidence type="ECO:0000256" key="2">
    <source>
        <dbReference type="ARBA" id="ARBA00022692"/>
    </source>
</evidence>
<evidence type="ECO:0000256" key="4">
    <source>
        <dbReference type="ARBA" id="ARBA00023136"/>
    </source>
</evidence>
<dbReference type="Pfam" id="PF02893">
    <property type="entry name" value="GRAM"/>
    <property type="match status" value="1"/>
</dbReference>
<protein>
    <recommendedName>
        <fullName evidence="8">VASt domain-containing protein</fullName>
    </recommendedName>
</protein>
<reference evidence="9" key="1">
    <citation type="submission" date="2021-01" db="EMBL/GenBank/DDBJ databases">
        <authorList>
            <person name="Corre E."/>
            <person name="Pelletier E."/>
            <person name="Niang G."/>
            <person name="Scheremetjew M."/>
            <person name="Finn R."/>
            <person name="Kale V."/>
            <person name="Holt S."/>
            <person name="Cochrane G."/>
            <person name="Meng A."/>
            <person name="Brown T."/>
            <person name="Cohen L."/>
        </authorList>
    </citation>
    <scope>NUCLEOTIDE SEQUENCE</scope>
    <source>
        <strain evidence="9">Clade-D-RCC2572</strain>
    </source>
</reference>
<evidence type="ECO:0000256" key="6">
    <source>
        <dbReference type="SAM" id="MobiDB-lite"/>
    </source>
</evidence>
<evidence type="ECO:0000256" key="3">
    <source>
        <dbReference type="ARBA" id="ARBA00022989"/>
    </source>
</evidence>
<feature type="compositionally biased region" description="Basic and acidic residues" evidence="6">
    <location>
        <begin position="15"/>
        <end position="25"/>
    </location>
</feature>
<dbReference type="Gene3D" id="2.30.29.30">
    <property type="entry name" value="Pleckstrin-homology domain (PH domain)/Phosphotyrosine-binding domain (PTB)"/>
    <property type="match status" value="1"/>
</dbReference>
<gene>
    <name evidence="9" type="ORF">OMED0929_LOCUS5087</name>
</gene>
<feature type="transmembrane region" description="Helical" evidence="7">
    <location>
        <begin position="530"/>
        <end position="552"/>
    </location>
</feature>
<dbReference type="InterPro" id="IPR011993">
    <property type="entry name" value="PH-like_dom_sf"/>
</dbReference>
<proteinExistence type="predicted"/>
<evidence type="ECO:0000256" key="5">
    <source>
        <dbReference type="SAM" id="Coils"/>
    </source>
</evidence>
<evidence type="ECO:0000256" key="7">
    <source>
        <dbReference type="SAM" id="Phobius"/>
    </source>
</evidence>
<dbReference type="PROSITE" id="PS51778">
    <property type="entry name" value="VAST"/>
    <property type="match status" value="1"/>
</dbReference>
<keyword evidence="4 7" id="KW-0472">Membrane</keyword>
<feature type="compositionally biased region" description="Acidic residues" evidence="6">
    <location>
        <begin position="244"/>
        <end position="262"/>
    </location>
</feature>
<evidence type="ECO:0000313" key="9">
    <source>
        <dbReference type="EMBL" id="CAD8584758.1"/>
    </source>
</evidence>
<organism evidence="9">
    <name type="scientific">Ostreococcus mediterraneus</name>
    <dbReference type="NCBI Taxonomy" id="1486918"/>
    <lineage>
        <taxon>Eukaryota</taxon>
        <taxon>Viridiplantae</taxon>
        <taxon>Chlorophyta</taxon>
        <taxon>Mamiellophyceae</taxon>
        <taxon>Mamiellales</taxon>
        <taxon>Bathycoccaceae</taxon>
        <taxon>Ostreococcus</taxon>
    </lineage>
</organism>
<dbReference type="InterPro" id="IPR031968">
    <property type="entry name" value="VASt"/>
</dbReference>
<keyword evidence="5" id="KW-0175">Coiled coil</keyword>
<sequence>MVDDDREGELNAHSSLDEMLARETFGRSSSVGDDEIGDEAAWEFESDDESDDDDESRRRQLIQRSHTAVIKTPISSSANGVEDGAKAVTPPRTPAQRRLRELFGIPQEETLLVDYMCAMHKKILLQGKMYVFENYICFHSNVFGYIKTRCIPFDRVTLINKAKTALLIPNAIEITWDGKTDFFTSFVFPDRTFRLVTDQWQKKSTYGKLFSVNNGQHIKTSKSSSKVKSDEDVEDVFKSPSADNGDDDDEEDEDIDSDEDDSPKDYGDVLMMIPSKMPEHEGTLTLIELQNCTMDCTVEEFFAALWSNKSRDALQMKVSEALEQTDVKISNWMKMKKSKTESMGCVREMHFTVPVRQTFGPSSTRCHQTQRYKYYSDSKLVINTSQVQTDIPYGDYFRVESRWLCRQLPDKKCSIWAGTEVKFSKSTMMKSLIVSSVIDESKVVFAKMIELLHDHLNPSLKKQASRKKLPEEVVDISKLDIPDASKDVIWNMLKPLKNFVEANSADTNVDLKGASPWRITCVYCRRGSRILALLLLVVLTHAVLSVMAKMLFGVILNRAFGMGAVDEATYWESKSKILTNELTMLERRVEFLVNEIEMTKKAFASASKKINQVVTAFSICTITSVVFLT</sequence>
<keyword evidence="2 7" id="KW-0812">Transmembrane</keyword>
<evidence type="ECO:0000259" key="8">
    <source>
        <dbReference type="PROSITE" id="PS51778"/>
    </source>
</evidence>
<dbReference type="AlphaFoldDB" id="A0A7S0KKP7"/>
<keyword evidence="3 7" id="KW-1133">Transmembrane helix</keyword>
<dbReference type="Pfam" id="PF16016">
    <property type="entry name" value="VASt"/>
    <property type="match status" value="1"/>
</dbReference>
<feature type="region of interest" description="Disordered" evidence="6">
    <location>
        <begin position="73"/>
        <end position="93"/>
    </location>
</feature>